<feature type="compositionally biased region" description="Polar residues" evidence="1">
    <location>
        <begin position="1"/>
        <end position="20"/>
    </location>
</feature>
<reference evidence="2" key="1">
    <citation type="submission" date="2013-05" db="EMBL/GenBank/DDBJ databases">
        <authorList>
            <person name="Yim A.K.Y."/>
            <person name="Chan T.F."/>
            <person name="Ji K.M."/>
            <person name="Liu X.Y."/>
            <person name="Zhou J.W."/>
            <person name="Li R.Q."/>
            <person name="Yang K.Y."/>
            <person name="Li J."/>
            <person name="Li M."/>
            <person name="Law P.T.W."/>
            <person name="Wu Y.L."/>
            <person name="Cai Z.L."/>
            <person name="Qin H."/>
            <person name="Bao Y."/>
            <person name="Leung R.K.K."/>
            <person name="Ng P.K.S."/>
            <person name="Zou J."/>
            <person name="Zhong X.J."/>
            <person name="Ran P.X."/>
            <person name="Zhong N.S."/>
            <person name="Liu Z.G."/>
            <person name="Tsui S.K.W."/>
        </authorList>
    </citation>
    <scope>NUCLEOTIDE SEQUENCE</scope>
    <source>
        <strain evidence="2">Derf</strain>
        <tissue evidence="2">Whole organism</tissue>
    </source>
</reference>
<feature type="region of interest" description="Disordered" evidence="1">
    <location>
        <begin position="1"/>
        <end position="28"/>
    </location>
</feature>
<dbReference type="PANTHER" id="PTHR21530">
    <property type="entry name" value="PHEROMONE SHUTDOWN PROTEIN"/>
    <property type="match status" value="1"/>
</dbReference>
<feature type="region of interest" description="Disordered" evidence="1">
    <location>
        <begin position="103"/>
        <end position="135"/>
    </location>
</feature>
<evidence type="ECO:0000313" key="3">
    <source>
        <dbReference type="Proteomes" id="UP000790347"/>
    </source>
</evidence>
<dbReference type="Proteomes" id="UP000790347">
    <property type="component" value="Unassembled WGS sequence"/>
</dbReference>
<reference evidence="2" key="2">
    <citation type="journal article" date="2022" name="Res Sq">
        <title>Comparative Genomics Reveals Insights into the Divergent Evolution of Astigmatic Mites and Household Pest Adaptations.</title>
        <authorList>
            <person name="Xiong Q."/>
            <person name="Wan A.T.-Y."/>
            <person name="Liu X.-Y."/>
            <person name="Fung C.S.-H."/>
            <person name="Xiao X."/>
            <person name="Malainual N."/>
            <person name="Hou J."/>
            <person name="Wang L."/>
            <person name="Wang M."/>
            <person name="Yang K."/>
            <person name="Cui Y."/>
            <person name="Leung E."/>
            <person name="Nong W."/>
            <person name="Shin S.-K."/>
            <person name="Au S."/>
            <person name="Jeong K.Y."/>
            <person name="Chew F.T."/>
            <person name="Hui J."/>
            <person name="Leung T.F."/>
            <person name="Tungtrongchitr A."/>
            <person name="Zhong N."/>
            <person name="Liu Z."/>
            <person name="Tsui S."/>
        </authorList>
    </citation>
    <scope>NUCLEOTIDE SEQUENCE</scope>
    <source>
        <strain evidence="2">Derf</strain>
        <tissue evidence="2">Whole organism</tissue>
    </source>
</reference>
<proteinExistence type="predicted"/>
<protein>
    <recommendedName>
        <fullName evidence="4">TraB domain-containing protein</fullName>
    </recommendedName>
</protein>
<dbReference type="EMBL" id="ASGP02000002">
    <property type="protein sequence ID" value="KAH9521247.1"/>
    <property type="molecule type" value="Genomic_DNA"/>
</dbReference>
<sequence length="434" mass="49757">MNQDSNSFNNEWPSLSQNSDDGGDQMKMKNNLTTNIITSTTNNKDFHMLIKPNNTFTPIKNDDEYDDHDVGTTLEQNDFSQMSFSSSSYQPNDLPVEQSSTTLVKDGNKQKNDHDDDDDDAGDDDDDLDPNNLPETVSILKADDRRIVYLVGTSHFSKPSHRDVRRVIRKFRPQVVVLELCRSRMCFLSMSEMEIMKEAKSLNFRKIRDYMKKHGLLQTFIYTLLLSASARVTNDLDIAPGGEFRNAFNEALKIPGCVVMLGDRPIDITLRRAIATLSAWQKIKITFHCLFNYEKLKAEELERYKQKDVLEQLVDEFSAEFPGLSRVMVDERDMFLVDSLRNAAKTTPPNSTIVGVVGIGHVAGIRDKWQKEDINVEELIKIPVKKPSKTFLVIKYTFYGAIAYSLYRYVIPNTVKNWTHNFVHQLSNQISMKR</sequence>
<evidence type="ECO:0008006" key="4">
    <source>
        <dbReference type="Google" id="ProtNLM"/>
    </source>
</evidence>
<feature type="compositionally biased region" description="Acidic residues" evidence="1">
    <location>
        <begin position="115"/>
        <end position="129"/>
    </location>
</feature>
<dbReference type="Pfam" id="PF01963">
    <property type="entry name" value="TraB_PrgY_gumN"/>
    <property type="match status" value="1"/>
</dbReference>
<accession>A0A922L868</accession>
<gene>
    <name evidence="2" type="ORF">DERF_004921</name>
</gene>
<evidence type="ECO:0000256" key="1">
    <source>
        <dbReference type="SAM" id="MobiDB-lite"/>
    </source>
</evidence>
<name>A0A922L868_DERFA</name>
<organism evidence="2 3">
    <name type="scientific">Dermatophagoides farinae</name>
    <name type="common">American house dust mite</name>
    <dbReference type="NCBI Taxonomy" id="6954"/>
    <lineage>
        <taxon>Eukaryota</taxon>
        <taxon>Metazoa</taxon>
        <taxon>Ecdysozoa</taxon>
        <taxon>Arthropoda</taxon>
        <taxon>Chelicerata</taxon>
        <taxon>Arachnida</taxon>
        <taxon>Acari</taxon>
        <taxon>Acariformes</taxon>
        <taxon>Sarcoptiformes</taxon>
        <taxon>Astigmata</taxon>
        <taxon>Psoroptidia</taxon>
        <taxon>Analgoidea</taxon>
        <taxon>Pyroglyphidae</taxon>
        <taxon>Dermatophagoidinae</taxon>
        <taxon>Dermatophagoides</taxon>
    </lineage>
</organism>
<dbReference type="AlphaFoldDB" id="A0A922L868"/>
<evidence type="ECO:0000313" key="2">
    <source>
        <dbReference type="EMBL" id="KAH9521247.1"/>
    </source>
</evidence>
<dbReference type="InterPro" id="IPR046345">
    <property type="entry name" value="TraB_PrgY-like"/>
</dbReference>
<dbReference type="CDD" id="cd14726">
    <property type="entry name" value="TraB_PrgY-like"/>
    <property type="match status" value="1"/>
</dbReference>
<comment type="caution">
    <text evidence="2">The sequence shown here is derived from an EMBL/GenBank/DDBJ whole genome shotgun (WGS) entry which is preliminary data.</text>
</comment>
<dbReference type="InterPro" id="IPR002816">
    <property type="entry name" value="TraB/PrgY/GumN_fam"/>
</dbReference>
<keyword evidence="3" id="KW-1185">Reference proteome</keyword>
<dbReference type="PANTHER" id="PTHR21530:SF7">
    <property type="entry name" value="TRAB DOMAIN-CONTAINING PROTEIN"/>
    <property type="match status" value="1"/>
</dbReference>